<dbReference type="EMBL" id="CAJPDT010000144">
    <property type="protein sequence ID" value="CAF9941230.1"/>
    <property type="molecule type" value="Genomic_DNA"/>
</dbReference>
<proteinExistence type="predicted"/>
<dbReference type="Pfam" id="PF26639">
    <property type="entry name" value="Het-6_barrel"/>
    <property type="match status" value="1"/>
</dbReference>
<name>A0A8H3J5N1_9LECA</name>
<protein>
    <recommendedName>
        <fullName evidence="2">Heterokaryon incompatibility domain-containing protein</fullName>
    </recommendedName>
</protein>
<evidence type="ECO:0000256" key="1">
    <source>
        <dbReference type="SAM" id="MobiDB-lite"/>
    </source>
</evidence>
<gene>
    <name evidence="3" type="ORF">IMSHALPRED_002483</name>
</gene>
<accession>A0A8H3J5N1</accession>
<dbReference type="OrthoDB" id="265717at2759"/>
<dbReference type="InterPro" id="IPR010730">
    <property type="entry name" value="HET"/>
</dbReference>
<feature type="domain" description="Heterokaryon incompatibility" evidence="2">
    <location>
        <begin position="94"/>
        <end position="243"/>
    </location>
</feature>
<evidence type="ECO:0000313" key="4">
    <source>
        <dbReference type="Proteomes" id="UP000664534"/>
    </source>
</evidence>
<dbReference type="PANTHER" id="PTHR24148">
    <property type="entry name" value="ANKYRIN REPEAT DOMAIN-CONTAINING PROTEIN 39 HOMOLOG-RELATED"/>
    <property type="match status" value="1"/>
</dbReference>
<evidence type="ECO:0000313" key="3">
    <source>
        <dbReference type="EMBL" id="CAF9941230.1"/>
    </source>
</evidence>
<comment type="caution">
    <text evidence="3">The sequence shown here is derived from an EMBL/GenBank/DDBJ whole genome shotgun (WGS) entry which is preliminary data.</text>
</comment>
<evidence type="ECO:0000259" key="2">
    <source>
        <dbReference type="Pfam" id="PF06985"/>
    </source>
</evidence>
<dbReference type="Proteomes" id="UP000664534">
    <property type="component" value="Unassembled WGS sequence"/>
</dbReference>
<reference evidence="3" key="1">
    <citation type="submission" date="2021-03" db="EMBL/GenBank/DDBJ databases">
        <authorList>
            <person name="Tagirdzhanova G."/>
        </authorList>
    </citation>
    <scope>NUCLEOTIDE SEQUENCE</scope>
</reference>
<organism evidence="3 4">
    <name type="scientific">Imshaugia aleurites</name>
    <dbReference type="NCBI Taxonomy" id="172621"/>
    <lineage>
        <taxon>Eukaryota</taxon>
        <taxon>Fungi</taxon>
        <taxon>Dikarya</taxon>
        <taxon>Ascomycota</taxon>
        <taxon>Pezizomycotina</taxon>
        <taxon>Lecanoromycetes</taxon>
        <taxon>OSLEUM clade</taxon>
        <taxon>Lecanoromycetidae</taxon>
        <taxon>Lecanorales</taxon>
        <taxon>Lecanorineae</taxon>
        <taxon>Parmeliaceae</taxon>
        <taxon>Imshaugia</taxon>
    </lineage>
</organism>
<sequence length="650" mass="72760">MDYQSLNVKLQETRLISIIATPPVTEKVFHEPGQQDRALTDIIRCRLDHVSLADSEILRLPKEGISDQSPSHLDWDESSSCGDAPQWRYSWGDYVALSYAWGDVTNTRDITVNGHRIAVGANLEGALRVLRHKQPIRAGYKIWVDALCINQGDTVERGQEVKRMGKIYKHARNVVIWLGSEGEDSDKAMDLIRTLSNASTTGEDKALGTALRQKPGLLGQGCWRALSQLLDRPYWDRLWVLQEIALGEGRTSILCGRQAVTWRELYDATYSFGTHNVDVMFSLIDRERKEASLPPSGLKRNKLIHLNTEQSVQAGRVKAQIMCMLDLGRKSLATDPRDKVYGLLAMMEASVTDRIVPDYNATAAQVFTDFAKAFIVAYDNLELLEQCTGSTKGMPSWVPDWTDMDHFRLFSGRSTYHATRSSADLRFDSHDQTLSCQGVRIDSIDGLGSSYLEDSATRRPKDAVAQPRRSKNAYGSEHALKEALWNTLVGGRDFRGRKAPSDYQCLLECCPTEAPEPVVHNSRGRTAFNRLVAQSADFKIAGKTLSSYFPSASGSDVEGLRDPLEQIFRFVRTRRLMVTLDGFIGLVPIEAQQGDVVCLLLGCNVPMILRAVREQHYKVVGSCYLHGIMEGEAMEWLEMGRSHLEPIVLC</sequence>
<dbReference type="Pfam" id="PF06985">
    <property type="entry name" value="HET"/>
    <property type="match status" value="1"/>
</dbReference>
<dbReference type="InterPro" id="IPR052895">
    <property type="entry name" value="HetReg/Transcr_Mod"/>
</dbReference>
<dbReference type="PANTHER" id="PTHR24148:SF73">
    <property type="entry name" value="HET DOMAIN PROTEIN (AFU_ORTHOLOGUE AFUA_8G01020)"/>
    <property type="match status" value="1"/>
</dbReference>
<dbReference type="AlphaFoldDB" id="A0A8H3J5N1"/>
<keyword evidence="4" id="KW-1185">Reference proteome</keyword>
<feature type="region of interest" description="Disordered" evidence="1">
    <location>
        <begin position="452"/>
        <end position="473"/>
    </location>
</feature>